<dbReference type="Gene3D" id="3.50.50.100">
    <property type="match status" value="1"/>
</dbReference>
<dbReference type="Proteomes" id="UP000517916">
    <property type="component" value="Unassembled WGS sequence"/>
</dbReference>
<dbReference type="InterPro" id="IPR036188">
    <property type="entry name" value="FAD/NAD-bd_sf"/>
</dbReference>
<dbReference type="PANTHER" id="PTHR43706">
    <property type="entry name" value="NADH DEHYDROGENASE"/>
    <property type="match status" value="1"/>
</dbReference>
<dbReference type="Pfam" id="PF07992">
    <property type="entry name" value="Pyr_redox_2"/>
    <property type="match status" value="1"/>
</dbReference>
<evidence type="ECO:0000256" key="4">
    <source>
        <dbReference type="ARBA" id="ARBA00023002"/>
    </source>
</evidence>
<keyword evidence="3" id="KW-0274">FAD</keyword>
<proteinExistence type="inferred from homology"/>
<dbReference type="PRINTS" id="PR00368">
    <property type="entry name" value="FADPNR"/>
</dbReference>
<comment type="caution">
    <text evidence="7">The sequence shown here is derived from an EMBL/GenBank/DDBJ whole genome shotgun (WGS) entry which is preliminary data.</text>
</comment>
<dbReference type="SUPFAM" id="SSF51905">
    <property type="entry name" value="FAD/NAD(P)-binding domain"/>
    <property type="match status" value="1"/>
</dbReference>
<organism evidence="7 8">
    <name type="scientific">Kutzneria viridogrisea</name>
    <dbReference type="NCBI Taxonomy" id="47990"/>
    <lineage>
        <taxon>Bacteria</taxon>
        <taxon>Bacillati</taxon>
        <taxon>Actinomycetota</taxon>
        <taxon>Actinomycetes</taxon>
        <taxon>Pseudonocardiales</taxon>
        <taxon>Pseudonocardiaceae</taxon>
        <taxon>Kutzneria</taxon>
    </lineage>
</organism>
<evidence type="ECO:0000259" key="6">
    <source>
        <dbReference type="Pfam" id="PF07992"/>
    </source>
</evidence>
<gene>
    <name evidence="7" type="ORF">BC739_001635</name>
</gene>
<sequence length="433" mass="47410">MTTPPRILVAGGGYVGLYTALRLERRLGRGQAEITLVDPENYMVYRPLLPEVASGTLEPRHAVVPLRAALRRTRVVTGRVTSLDHQARSATVLSRAGEQLHLAYDHAVLGFGSMAKLLPVPGLTEHGIGFNSVAEAMYLRDHVLRQLEIAAATTDRELRRRALTFVFVGGGYTGVEALAELQDMACHVVDGYRDLHRTEMRWVLVEATDRILASVPKDLADRATDELRRRGIEVRLGTQLKSAENGVLHLSEGPDFAADTLVWITGTKPSRAVSKLGVPTDDKGRIKVAETLAVSGMPGLWAAGDNAAVPDLDRGGLCPPTAQYAVREAKHLADNLIATLNGRRPEPFHYRGQGEFVTLGRHKAVAEVMGVKLHGLPAWLARRTYYVTQIPTLNRKLRILADWTVGMPFGHDVVDLGSREHPHAAFRDAAEAE</sequence>
<dbReference type="InterPro" id="IPR045024">
    <property type="entry name" value="NDH-2"/>
</dbReference>
<dbReference type="GO" id="GO:0016491">
    <property type="term" value="F:oxidoreductase activity"/>
    <property type="evidence" value="ECO:0007669"/>
    <property type="project" value="UniProtKB-KW"/>
</dbReference>
<dbReference type="InterPro" id="IPR023753">
    <property type="entry name" value="FAD/NAD-binding_dom"/>
</dbReference>
<reference evidence="7 8" key="1">
    <citation type="submission" date="2020-08" db="EMBL/GenBank/DDBJ databases">
        <title>Genomic Encyclopedia of Archaeal and Bacterial Type Strains, Phase II (KMG-II): from individual species to whole genera.</title>
        <authorList>
            <person name="Goeker M."/>
        </authorList>
    </citation>
    <scope>NUCLEOTIDE SEQUENCE [LARGE SCALE GENOMIC DNA]</scope>
    <source>
        <strain evidence="7 8">DSM 43850</strain>
    </source>
</reference>
<keyword evidence="8" id="KW-1185">Reference proteome</keyword>
<keyword evidence="5" id="KW-0520">NAD</keyword>
<dbReference type="EC" id="1.6.99.3" evidence="7"/>
<name>A0ABR6BC40_9PSEU</name>
<accession>A0ABR6BC40</accession>
<evidence type="ECO:0000313" key="8">
    <source>
        <dbReference type="Proteomes" id="UP000517916"/>
    </source>
</evidence>
<evidence type="ECO:0000256" key="2">
    <source>
        <dbReference type="ARBA" id="ARBA00022630"/>
    </source>
</evidence>
<evidence type="ECO:0000256" key="3">
    <source>
        <dbReference type="ARBA" id="ARBA00022827"/>
    </source>
</evidence>
<dbReference type="EMBL" id="JACJID010000001">
    <property type="protein sequence ID" value="MBA8924438.1"/>
    <property type="molecule type" value="Genomic_DNA"/>
</dbReference>
<evidence type="ECO:0000256" key="1">
    <source>
        <dbReference type="ARBA" id="ARBA00005272"/>
    </source>
</evidence>
<keyword evidence="2" id="KW-0285">Flavoprotein</keyword>
<keyword evidence="4 7" id="KW-0560">Oxidoreductase</keyword>
<dbReference type="PANTHER" id="PTHR43706:SF45">
    <property type="entry name" value="NADH DEHYDROGENASE-LIKE PROTEIN RV1812C"/>
    <property type="match status" value="1"/>
</dbReference>
<protein>
    <submittedName>
        <fullName evidence="7">NADH dehydrogenase</fullName>
        <ecNumber evidence="7">1.6.99.3</ecNumber>
    </submittedName>
</protein>
<feature type="domain" description="FAD/NAD(P)-binding" evidence="6">
    <location>
        <begin position="6"/>
        <end position="328"/>
    </location>
</feature>
<evidence type="ECO:0000313" key="7">
    <source>
        <dbReference type="EMBL" id="MBA8924438.1"/>
    </source>
</evidence>
<evidence type="ECO:0000256" key="5">
    <source>
        <dbReference type="ARBA" id="ARBA00023027"/>
    </source>
</evidence>
<dbReference type="RefSeq" id="WP_182836758.1">
    <property type="nucleotide sequence ID" value="NZ_BAAABQ010000021.1"/>
</dbReference>
<comment type="similarity">
    <text evidence="1">Belongs to the NADH dehydrogenase family.</text>
</comment>